<accession>A0A7X0IU82</accession>
<organism evidence="2 3">
    <name type="scientific">Rhizobium lusitanum</name>
    <dbReference type="NCBI Taxonomy" id="293958"/>
    <lineage>
        <taxon>Bacteria</taxon>
        <taxon>Pseudomonadati</taxon>
        <taxon>Pseudomonadota</taxon>
        <taxon>Alphaproteobacteria</taxon>
        <taxon>Hyphomicrobiales</taxon>
        <taxon>Rhizobiaceae</taxon>
        <taxon>Rhizobium/Agrobacterium group</taxon>
        <taxon>Rhizobium</taxon>
    </lineage>
</organism>
<name>A0A7X0IU82_9HYPH</name>
<dbReference type="AlphaFoldDB" id="A0A7X0IU82"/>
<evidence type="ECO:0000313" key="2">
    <source>
        <dbReference type="EMBL" id="MBB6487130.1"/>
    </source>
</evidence>
<dbReference type="Proteomes" id="UP000565576">
    <property type="component" value="Unassembled WGS sequence"/>
</dbReference>
<sequence length="43" mass="4833">MSVETRLLGDEGEGQVEGIKEQHQEYEELDPNANHLAATRQLP</sequence>
<protein>
    <submittedName>
        <fullName evidence="2">Uncharacterized protein</fullName>
    </submittedName>
</protein>
<gene>
    <name evidence="2" type="ORF">GGD46_004430</name>
</gene>
<feature type="region of interest" description="Disordered" evidence="1">
    <location>
        <begin position="24"/>
        <end position="43"/>
    </location>
</feature>
<proteinExistence type="predicted"/>
<comment type="caution">
    <text evidence="2">The sequence shown here is derived from an EMBL/GenBank/DDBJ whole genome shotgun (WGS) entry which is preliminary data.</text>
</comment>
<dbReference type="EMBL" id="JACHBG010000011">
    <property type="protein sequence ID" value="MBB6487130.1"/>
    <property type="molecule type" value="Genomic_DNA"/>
</dbReference>
<reference evidence="2 3" key="1">
    <citation type="submission" date="2020-08" db="EMBL/GenBank/DDBJ databases">
        <title>Genomic Encyclopedia of Type Strains, Phase IV (KMG-V): Genome sequencing to study the core and pangenomes of soil and plant-associated prokaryotes.</title>
        <authorList>
            <person name="Whitman W."/>
        </authorList>
    </citation>
    <scope>NUCLEOTIDE SEQUENCE [LARGE SCALE GENOMIC DNA]</scope>
    <source>
        <strain evidence="2 3">SEMIA 4060</strain>
    </source>
</reference>
<evidence type="ECO:0000256" key="1">
    <source>
        <dbReference type="SAM" id="MobiDB-lite"/>
    </source>
</evidence>
<evidence type="ECO:0000313" key="3">
    <source>
        <dbReference type="Proteomes" id="UP000565576"/>
    </source>
</evidence>